<dbReference type="PANTHER" id="PTHR45712">
    <property type="entry name" value="AGAP008170-PA"/>
    <property type="match status" value="1"/>
</dbReference>
<proteinExistence type="predicted"/>
<evidence type="ECO:0000256" key="4">
    <source>
        <dbReference type="SAM" id="SignalP"/>
    </source>
</evidence>
<feature type="transmembrane region" description="Helical" evidence="3">
    <location>
        <begin position="314"/>
        <end position="339"/>
    </location>
</feature>
<sequence length="345" mass="39823">MTCVLRLVIVLVVYRAASCEASHGHRCLAGSELFVCILARFDYQPGQDIPMFDLPADVKAIRFVEPFYNIHENENLIEVYDGILHRQLNSPLAIELTGTYMRTIEIPSKMEYADFSDNNIAHVYVPTDQSYALRYLDLNSNRKLQLENISRLVNLETLHLSGCNIATLPPNMFENLNRLAHLTLAANEMHKVDLNWFPMSLTLLRLDQNWMTEFHFSGSARFPLLEDLNIEYNDLTGMDINALVETVPKLRLFSIGRNPLKRTELDGILAELNRRNISYYNMEEARDQHCAENEQYFRGMCLPQSVFALSWVDWFEMIFFAIVLVALAIGIAFGARFLWKRFHSS</sequence>
<keyword evidence="1" id="KW-0433">Leucine-rich repeat</keyword>
<keyword evidence="3" id="KW-0472">Membrane</keyword>
<dbReference type="AlphaFoldDB" id="A0A182RBF7"/>
<dbReference type="EnsemblMetazoa" id="AFUN003521-RA">
    <property type="protein sequence ID" value="AFUN003521-PA"/>
    <property type="gene ID" value="AFUN003521"/>
</dbReference>
<dbReference type="Gene3D" id="3.80.10.10">
    <property type="entry name" value="Ribonuclease Inhibitor"/>
    <property type="match status" value="1"/>
</dbReference>
<dbReference type="VEuPathDB" id="VectorBase:AFUN2_013681"/>
<evidence type="ECO:0000256" key="2">
    <source>
        <dbReference type="ARBA" id="ARBA00022737"/>
    </source>
</evidence>
<organism evidence="5">
    <name type="scientific">Anopheles funestus</name>
    <name type="common">African malaria mosquito</name>
    <dbReference type="NCBI Taxonomy" id="62324"/>
    <lineage>
        <taxon>Eukaryota</taxon>
        <taxon>Metazoa</taxon>
        <taxon>Ecdysozoa</taxon>
        <taxon>Arthropoda</taxon>
        <taxon>Hexapoda</taxon>
        <taxon>Insecta</taxon>
        <taxon>Pterygota</taxon>
        <taxon>Neoptera</taxon>
        <taxon>Endopterygota</taxon>
        <taxon>Diptera</taxon>
        <taxon>Nematocera</taxon>
        <taxon>Culicoidea</taxon>
        <taxon>Culicidae</taxon>
        <taxon>Anophelinae</taxon>
        <taxon>Anopheles</taxon>
    </lineage>
</organism>
<evidence type="ECO:0008006" key="6">
    <source>
        <dbReference type="Google" id="ProtNLM"/>
    </source>
</evidence>
<dbReference type="PROSITE" id="PS51450">
    <property type="entry name" value="LRR"/>
    <property type="match status" value="1"/>
</dbReference>
<evidence type="ECO:0000256" key="3">
    <source>
        <dbReference type="SAM" id="Phobius"/>
    </source>
</evidence>
<keyword evidence="2" id="KW-0677">Repeat</keyword>
<keyword evidence="3" id="KW-1133">Transmembrane helix</keyword>
<accession>A0A182RBF7</accession>
<dbReference type="InterPro" id="IPR003591">
    <property type="entry name" value="Leu-rich_rpt_typical-subtyp"/>
</dbReference>
<reference evidence="5" key="1">
    <citation type="submission" date="2020-05" db="UniProtKB">
        <authorList>
            <consortium name="EnsemblMetazoa"/>
        </authorList>
    </citation>
    <scope>IDENTIFICATION</scope>
    <source>
        <strain evidence="5">FUMOZ</strain>
    </source>
</reference>
<dbReference type="STRING" id="62324.A0A182RBF7"/>
<dbReference type="InterPro" id="IPR001611">
    <property type="entry name" value="Leu-rich_rpt"/>
</dbReference>
<dbReference type="PANTHER" id="PTHR45712:SF22">
    <property type="entry name" value="INSULIN-LIKE GROWTH FACTOR-BINDING PROTEIN COMPLEX ACID LABILE SUBUNIT"/>
    <property type="match status" value="1"/>
</dbReference>
<feature type="chain" id="PRO_5008134222" description="Leucine rich immune protein (Coil-less)" evidence="4">
    <location>
        <begin position="22"/>
        <end position="345"/>
    </location>
</feature>
<name>A0A182RBF7_ANOFN</name>
<evidence type="ECO:0000313" key="5">
    <source>
        <dbReference type="EnsemblMetazoa" id="AFUN003521-PA"/>
    </source>
</evidence>
<keyword evidence="4" id="KW-0732">Signal</keyword>
<dbReference type="InterPro" id="IPR050333">
    <property type="entry name" value="SLRP"/>
</dbReference>
<keyword evidence="3" id="KW-0812">Transmembrane</keyword>
<dbReference type="InterPro" id="IPR032675">
    <property type="entry name" value="LRR_dom_sf"/>
</dbReference>
<dbReference type="VEuPathDB" id="VectorBase:AFUN003521"/>
<dbReference type="Pfam" id="PF13855">
    <property type="entry name" value="LRR_8"/>
    <property type="match status" value="1"/>
</dbReference>
<evidence type="ECO:0000256" key="1">
    <source>
        <dbReference type="ARBA" id="ARBA00022614"/>
    </source>
</evidence>
<protein>
    <recommendedName>
        <fullName evidence="6">Leucine rich immune protein (Coil-less)</fullName>
    </recommendedName>
</protein>
<dbReference type="SUPFAM" id="SSF52058">
    <property type="entry name" value="L domain-like"/>
    <property type="match status" value="1"/>
</dbReference>
<feature type="signal peptide" evidence="4">
    <location>
        <begin position="1"/>
        <end position="21"/>
    </location>
</feature>
<dbReference type="SMART" id="SM00369">
    <property type="entry name" value="LRR_TYP"/>
    <property type="match status" value="1"/>
</dbReference>